<comment type="caution">
    <text evidence="6">The sequence shown here is derived from an EMBL/GenBank/DDBJ whole genome shotgun (WGS) entry which is preliminary data.</text>
</comment>
<keyword evidence="1 4" id="KW-0349">Heme</keyword>
<dbReference type="GO" id="GO:0020037">
    <property type="term" value="F:heme binding"/>
    <property type="evidence" value="ECO:0007669"/>
    <property type="project" value="InterPro"/>
</dbReference>
<evidence type="ECO:0000256" key="4">
    <source>
        <dbReference type="PIRSR" id="PIRSR602401-1"/>
    </source>
</evidence>
<dbReference type="EMBL" id="QVQW01000022">
    <property type="protein sequence ID" value="RKU45312.1"/>
    <property type="molecule type" value="Genomic_DNA"/>
</dbReference>
<keyword evidence="2 4" id="KW-0479">Metal-binding</keyword>
<dbReference type="GO" id="GO:0005506">
    <property type="term" value="F:iron ion binding"/>
    <property type="evidence" value="ECO:0007669"/>
    <property type="project" value="InterPro"/>
</dbReference>
<dbReference type="SUPFAM" id="SSF48264">
    <property type="entry name" value="Cytochrome P450"/>
    <property type="match status" value="1"/>
</dbReference>
<dbReference type="PANTHER" id="PTHR24305">
    <property type="entry name" value="CYTOCHROME P450"/>
    <property type="match status" value="1"/>
</dbReference>
<organism evidence="6 7">
    <name type="scientific">Coniochaeta pulveracea</name>
    <dbReference type="NCBI Taxonomy" id="177199"/>
    <lineage>
        <taxon>Eukaryota</taxon>
        <taxon>Fungi</taxon>
        <taxon>Dikarya</taxon>
        <taxon>Ascomycota</taxon>
        <taxon>Pezizomycotina</taxon>
        <taxon>Sordariomycetes</taxon>
        <taxon>Sordariomycetidae</taxon>
        <taxon>Coniochaetales</taxon>
        <taxon>Coniochaetaceae</taxon>
        <taxon>Coniochaeta</taxon>
    </lineage>
</organism>
<dbReference type="AlphaFoldDB" id="A0A420YBR1"/>
<comment type="cofactor">
    <cofactor evidence="4">
        <name>heme</name>
        <dbReference type="ChEBI" id="CHEBI:30413"/>
    </cofactor>
</comment>
<dbReference type="InterPro" id="IPR002401">
    <property type="entry name" value="Cyt_P450_E_grp-I"/>
</dbReference>
<gene>
    <name evidence="6" type="ORF">DL546_007167</name>
</gene>
<dbReference type="InterPro" id="IPR001128">
    <property type="entry name" value="Cyt_P450"/>
</dbReference>
<keyword evidence="7" id="KW-1185">Reference proteome</keyword>
<feature type="transmembrane region" description="Helical" evidence="5">
    <location>
        <begin position="6"/>
        <end position="25"/>
    </location>
</feature>
<keyword evidence="3 4" id="KW-0408">Iron</keyword>
<dbReference type="PANTHER" id="PTHR24305:SF168">
    <property type="entry name" value="P450, PUTATIVE (EUROFUNG)-RELATED"/>
    <property type="match status" value="1"/>
</dbReference>
<accession>A0A420YBR1</accession>
<name>A0A420YBR1_9PEZI</name>
<keyword evidence="5" id="KW-0472">Membrane</keyword>
<dbReference type="OrthoDB" id="1470350at2759"/>
<dbReference type="GO" id="GO:0016705">
    <property type="term" value="F:oxidoreductase activity, acting on paired donors, with incorporation or reduction of molecular oxygen"/>
    <property type="evidence" value="ECO:0007669"/>
    <property type="project" value="InterPro"/>
</dbReference>
<dbReference type="PRINTS" id="PR00463">
    <property type="entry name" value="EP450I"/>
</dbReference>
<keyword evidence="5" id="KW-1133">Transmembrane helix</keyword>
<evidence type="ECO:0008006" key="8">
    <source>
        <dbReference type="Google" id="ProtNLM"/>
    </source>
</evidence>
<dbReference type="Pfam" id="PF00067">
    <property type="entry name" value="p450"/>
    <property type="match status" value="1"/>
</dbReference>
<proteinExistence type="predicted"/>
<dbReference type="Proteomes" id="UP000275385">
    <property type="component" value="Unassembled WGS sequence"/>
</dbReference>
<feature type="binding site" description="axial binding residue" evidence="4">
    <location>
        <position position="443"/>
    </location>
    <ligand>
        <name>heme</name>
        <dbReference type="ChEBI" id="CHEBI:30413"/>
    </ligand>
    <ligandPart>
        <name>Fe</name>
        <dbReference type="ChEBI" id="CHEBI:18248"/>
    </ligandPart>
</feature>
<evidence type="ECO:0000313" key="7">
    <source>
        <dbReference type="Proteomes" id="UP000275385"/>
    </source>
</evidence>
<dbReference type="PRINTS" id="PR00385">
    <property type="entry name" value="P450"/>
</dbReference>
<dbReference type="Gene3D" id="1.10.630.10">
    <property type="entry name" value="Cytochrome P450"/>
    <property type="match status" value="1"/>
</dbReference>
<dbReference type="CDD" id="cd11060">
    <property type="entry name" value="CYP57A1-like"/>
    <property type="match status" value="1"/>
</dbReference>
<protein>
    <recommendedName>
        <fullName evidence="8">Cytochrome P450-dit2</fullName>
    </recommendedName>
</protein>
<evidence type="ECO:0000313" key="6">
    <source>
        <dbReference type="EMBL" id="RKU45312.1"/>
    </source>
</evidence>
<dbReference type="GO" id="GO:0004497">
    <property type="term" value="F:monooxygenase activity"/>
    <property type="evidence" value="ECO:0007669"/>
    <property type="project" value="InterPro"/>
</dbReference>
<sequence length="502" mass="56566">MLPLQLSTVLPGFGAVLLLLVILRIRAYRRLAHIPGPVLARWTDLWLISAQSSGRCNYILADAMKKYGPIVRIGTDWVVVGDPAEVRKIWAVRSQWTRAPWYRGLRLDPYRDSTFSTQDEAFHEKLRAKLMPGYAGKDVDNLHALIDESVLDLVHLLETKYVSTDANYRPVELASKIQYFTLDVISNLAFGSKLGYVRDDADTYGYIKTTQQTVPFLMTTCLMPTVVAIIQSPKLKWLLPDAENMVGIGTVMKMARDAVDRRFGPKAEIRRDMLGSFVAHGLTQQEAYGECIAQIVAGSDTTATAIRSTLLFIMTSPHVYARFQTEIDQRVAAGQISSPITDAEAKNFPYLQAIIREGLRMYPPATGLLPKVSKKDEIVCGARIPAGTNVAWAPWAIMHSSEVFGQDAEIFRPERWIEASEDRKKLMDQVVMLDFASGSRWECLGKNVAMIELNKTYVELLRRFDFTLIDPTNPWSSFNAAFFIQKDYNVRVTPRKLSSKNT</sequence>
<evidence type="ECO:0000256" key="3">
    <source>
        <dbReference type="ARBA" id="ARBA00023004"/>
    </source>
</evidence>
<dbReference type="STRING" id="177199.A0A420YBR1"/>
<reference evidence="6 7" key="1">
    <citation type="submission" date="2018-08" db="EMBL/GenBank/DDBJ databases">
        <title>Draft genome of the lignicolous fungus Coniochaeta pulveracea.</title>
        <authorList>
            <person name="Borstlap C.J."/>
            <person name="De Witt R.N."/>
            <person name="Botha A."/>
            <person name="Volschenk H."/>
        </authorList>
    </citation>
    <scope>NUCLEOTIDE SEQUENCE [LARGE SCALE GENOMIC DNA]</scope>
    <source>
        <strain evidence="6 7">CAB683</strain>
    </source>
</reference>
<evidence type="ECO:0000256" key="2">
    <source>
        <dbReference type="ARBA" id="ARBA00022723"/>
    </source>
</evidence>
<evidence type="ECO:0000256" key="5">
    <source>
        <dbReference type="SAM" id="Phobius"/>
    </source>
</evidence>
<evidence type="ECO:0000256" key="1">
    <source>
        <dbReference type="ARBA" id="ARBA00022617"/>
    </source>
</evidence>
<dbReference type="InterPro" id="IPR036396">
    <property type="entry name" value="Cyt_P450_sf"/>
</dbReference>
<dbReference type="InterPro" id="IPR050121">
    <property type="entry name" value="Cytochrome_P450_monoxygenase"/>
</dbReference>
<keyword evidence="5" id="KW-0812">Transmembrane</keyword>